<sequence length="258" mass="28720">MAAEAPSVHENKGKALGSFFSSFTSSIASTTSKVNLPDINKRLNSLSETFQQHARDLPKNLSLIPEQLSQERDQFLKSKSVEGKQHSAPGSELSLPWQGYGDYEPELKQRILAVAKDDRNLIVPPPTDTSFEFDLKAYSQSARAMLNADKSLSALRFVLVPQQLTEETFWRNYFYRVTIVKQQVLGDLPPNNLPKADEPKDDVLFDFAAADSDNDDQGKSDDTLATVTSGSEPVMVDADTDGMEDWERELRREAADSS</sequence>
<organism evidence="3 4">
    <name type="scientific">Hesseltinella vesiculosa</name>
    <dbReference type="NCBI Taxonomy" id="101127"/>
    <lineage>
        <taxon>Eukaryota</taxon>
        <taxon>Fungi</taxon>
        <taxon>Fungi incertae sedis</taxon>
        <taxon>Mucoromycota</taxon>
        <taxon>Mucoromycotina</taxon>
        <taxon>Mucoromycetes</taxon>
        <taxon>Mucorales</taxon>
        <taxon>Cunninghamellaceae</taxon>
        <taxon>Hesseltinella</taxon>
    </lineage>
</organism>
<dbReference type="SUPFAM" id="SSF140383">
    <property type="entry name" value="BSD domain-like"/>
    <property type="match status" value="1"/>
</dbReference>
<dbReference type="Gene3D" id="1.10.3970.10">
    <property type="entry name" value="BSD domain"/>
    <property type="match status" value="1"/>
</dbReference>
<dbReference type="PANTHER" id="PTHR16019:SF6">
    <property type="entry name" value="SYNAPSE-ASSOCIATED PROTEIN 1"/>
    <property type="match status" value="1"/>
</dbReference>
<dbReference type="Proteomes" id="UP000242146">
    <property type="component" value="Unassembled WGS sequence"/>
</dbReference>
<dbReference type="AlphaFoldDB" id="A0A1X2GSI6"/>
<dbReference type="OrthoDB" id="47923at2759"/>
<dbReference type="GO" id="GO:0005794">
    <property type="term" value="C:Golgi apparatus"/>
    <property type="evidence" value="ECO:0007669"/>
    <property type="project" value="TreeGrafter"/>
</dbReference>
<dbReference type="SMART" id="SM00751">
    <property type="entry name" value="BSD"/>
    <property type="match status" value="1"/>
</dbReference>
<dbReference type="GO" id="GO:0005634">
    <property type="term" value="C:nucleus"/>
    <property type="evidence" value="ECO:0007669"/>
    <property type="project" value="TreeGrafter"/>
</dbReference>
<dbReference type="Pfam" id="PF03909">
    <property type="entry name" value="BSD"/>
    <property type="match status" value="1"/>
</dbReference>
<dbReference type="PROSITE" id="PS50858">
    <property type="entry name" value="BSD"/>
    <property type="match status" value="1"/>
</dbReference>
<dbReference type="InterPro" id="IPR035925">
    <property type="entry name" value="BSD_dom_sf"/>
</dbReference>
<dbReference type="EMBL" id="MCGT01000004">
    <property type="protein sequence ID" value="ORX60425.1"/>
    <property type="molecule type" value="Genomic_DNA"/>
</dbReference>
<name>A0A1X2GSI6_9FUNG</name>
<evidence type="ECO:0000313" key="3">
    <source>
        <dbReference type="EMBL" id="ORX60425.1"/>
    </source>
</evidence>
<keyword evidence="4" id="KW-1185">Reference proteome</keyword>
<dbReference type="GO" id="GO:0038203">
    <property type="term" value="P:TORC2 signaling"/>
    <property type="evidence" value="ECO:0007669"/>
    <property type="project" value="TreeGrafter"/>
</dbReference>
<protein>
    <recommendedName>
        <fullName evidence="2">BSD domain-containing protein</fullName>
    </recommendedName>
</protein>
<dbReference type="STRING" id="101127.A0A1X2GSI6"/>
<evidence type="ECO:0000259" key="2">
    <source>
        <dbReference type="PROSITE" id="PS50858"/>
    </source>
</evidence>
<dbReference type="InterPro" id="IPR051494">
    <property type="entry name" value="BSD_domain-containing"/>
</dbReference>
<gene>
    <name evidence="3" type="ORF">DM01DRAFT_1371004</name>
</gene>
<proteinExistence type="predicted"/>
<dbReference type="PANTHER" id="PTHR16019">
    <property type="entry name" value="SYNAPSE-ASSOCIATED PROTEIN"/>
    <property type="match status" value="1"/>
</dbReference>
<dbReference type="InterPro" id="IPR005607">
    <property type="entry name" value="BSD_dom"/>
</dbReference>
<feature type="region of interest" description="Disordered" evidence="1">
    <location>
        <begin position="210"/>
        <end position="243"/>
    </location>
</feature>
<feature type="domain" description="BSD" evidence="2">
    <location>
        <begin position="127"/>
        <end position="181"/>
    </location>
</feature>
<accession>A0A1X2GSI6</accession>
<comment type="caution">
    <text evidence="3">The sequence shown here is derived from an EMBL/GenBank/DDBJ whole genome shotgun (WGS) entry which is preliminary data.</text>
</comment>
<reference evidence="3 4" key="1">
    <citation type="submission" date="2016-07" db="EMBL/GenBank/DDBJ databases">
        <title>Pervasive Adenine N6-methylation of Active Genes in Fungi.</title>
        <authorList>
            <consortium name="DOE Joint Genome Institute"/>
            <person name="Mondo S.J."/>
            <person name="Dannebaum R.O."/>
            <person name="Kuo R.C."/>
            <person name="Labutti K."/>
            <person name="Haridas S."/>
            <person name="Kuo A."/>
            <person name="Salamov A."/>
            <person name="Ahrendt S.R."/>
            <person name="Lipzen A."/>
            <person name="Sullivan W."/>
            <person name="Andreopoulos W.B."/>
            <person name="Clum A."/>
            <person name="Lindquist E."/>
            <person name="Daum C."/>
            <person name="Ramamoorthy G.K."/>
            <person name="Gryganskyi A."/>
            <person name="Culley D."/>
            <person name="Magnuson J.K."/>
            <person name="James T.Y."/>
            <person name="O'Malley M.A."/>
            <person name="Stajich J.E."/>
            <person name="Spatafora J.W."/>
            <person name="Visel A."/>
            <person name="Grigoriev I.V."/>
        </authorList>
    </citation>
    <scope>NUCLEOTIDE SEQUENCE [LARGE SCALE GENOMIC DNA]</scope>
    <source>
        <strain evidence="3 4">NRRL 3301</strain>
    </source>
</reference>
<evidence type="ECO:0000313" key="4">
    <source>
        <dbReference type="Proteomes" id="UP000242146"/>
    </source>
</evidence>
<evidence type="ECO:0000256" key="1">
    <source>
        <dbReference type="SAM" id="MobiDB-lite"/>
    </source>
</evidence>